<name>A0A8S0QUE8_OLEEU</name>
<protein>
    <submittedName>
        <fullName evidence="6">Cell wall vacuolar inhibitor of fructosidase 1</fullName>
    </submittedName>
</protein>
<dbReference type="PANTHER" id="PTHR35357">
    <property type="entry name" value="OS02G0537100 PROTEIN"/>
    <property type="match status" value="1"/>
</dbReference>
<keyword evidence="1 4" id="KW-0732">Signal</keyword>
<accession>A0A8S0QUE8</accession>
<evidence type="ECO:0000256" key="3">
    <source>
        <dbReference type="ARBA" id="ARBA00038471"/>
    </source>
</evidence>
<dbReference type="SUPFAM" id="SSF101148">
    <property type="entry name" value="Plant invertase/pectin methylesterase inhibitor"/>
    <property type="match status" value="1"/>
</dbReference>
<dbReference type="Gramene" id="OE9A088442T1">
    <property type="protein sequence ID" value="OE9A088442C1"/>
    <property type="gene ID" value="OE9A088442"/>
</dbReference>
<sequence>MEIVNMRRLIATIMLIFHVHGLLQEKNLSLIETTCRHTQNYKLCIHTLLANRGSIHANETGLGLIMVDAVKAKAKETLYQIYKLKAFRPKMRAALNQCTIQYKLILEIDVPVAVDSLNKGVPQYARDNMADSSLQAVFCEGNFHGESPITQLTNEVRDLCIVARDVIPVYL</sequence>
<dbReference type="Gene3D" id="1.20.140.40">
    <property type="entry name" value="Invertase/pectin methylesterase inhibitor family protein"/>
    <property type="match status" value="1"/>
</dbReference>
<dbReference type="SMART" id="SM00856">
    <property type="entry name" value="PMEI"/>
    <property type="match status" value="1"/>
</dbReference>
<evidence type="ECO:0000313" key="7">
    <source>
        <dbReference type="Proteomes" id="UP000594638"/>
    </source>
</evidence>
<evidence type="ECO:0000256" key="1">
    <source>
        <dbReference type="ARBA" id="ARBA00022729"/>
    </source>
</evidence>
<dbReference type="InterPro" id="IPR035513">
    <property type="entry name" value="Invertase/methylesterase_inhib"/>
</dbReference>
<dbReference type="PANTHER" id="PTHR35357:SF17">
    <property type="entry name" value="PECTINESTERASE INHIBITOR 12"/>
    <property type="match status" value="1"/>
</dbReference>
<evidence type="ECO:0000256" key="4">
    <source>
        <dbReference type="SAM" id="SignalP"/>
    </source>
</evidence>
<evidence type="ECO:0000259" key="5">
    <source>
        <dbReference type="SMART" id="SM00856"/>
    </source>
</evidence>
<proteinExistence type="inferred from homology"/>
<dbReference type="CDD" id="cd15796">
    <property type="entry name" value="CIF_like"/>
    <property type="match status" value="1"/>
</dbReference>
<dbReference type="Pfam" id="PF04043">
    <property type="entry name" value="PMEI"/>
    <property type="match status" value="1"/>
</dbReference>
<dbReference type="Proteomes" id="UP000594638">
    <property type="component" value="Unassembled WGS sequence"/>
</dbReference>
<feature type="signal peptide" evidence="4">
    <location>
        <begin position="1"/>
        <end position="21"/>
    </location>
</feature>
<comment type="similarity">
    <text evidence="3">Belongs to the PMEI family.</text>
</comment>
<dbReference type="OrthoDB" id="1918674at2759"/>
<comment type="caution">
    <text evidence="6">The sequence shown here is derived from an EMBL/GenBank/DDBJ whole genome shotgun (WGS) entry which is preliminary data.</text>
</comment>
<gene>
    <name evidence="6" type="ORF">OLEA9_A088442</name>
</gene>
<dbReference type="AlphaFoldDB" id="A0A8S0QUE8"/>
<evidence type="ECO:0000313" key="6">
    <source>
        <dbReference type="EMBL" id="CAA2969860.1"/>
    </source>
</evidence>
<organism evidence="6 7">
    <name type="scientific">Olea europaea subsp. europaea</name>
    <dbReference type="NCBI Taxonomy" id="158383"/>
    <lineage>
        <taxon>Eukaryota</taxon>
        <taxon>Viridiplantae</taxon>
        <taxon>Streptophyta</taxon>
        <taxon>Embryophyta</taxon>
        <taxon>Tracheophyta</taxon>
        <taxon>Spermatophyta</taxon>
        <taxon>Magnoliopsida</taxon>
        <taxon>eudicotyledons</taxon>
        <taxon>Gunneridae</taxon>
        <taxon>Pentapetalae</taxon>
        <taxon>asterids</taxon>
        <taxon>lamiids</taxon>
        <taxon>Lamiales</taxon>
        <taxon>Oleaceae</taxon>
        <taxon>Oleeae</taxon>
        <taxon>Olea</taxon>
    </lineage>
</organism>
<dbReference type="InterPro" id="IPR006501">
    <property type="entry name" value="Pectinesterase_inhib_dom"/>
</dbReference>
<dbReference type="NCBIfam" id="TIGR01614">
    <property type="entry name" value="PME_inhib"/>
    <property type="match status" value="1"/>
</dbReference>
<feature type="chain" id="PRO_5035725480" evidence="4">
    <location>
        <begin position="22"/>
        <end position="171"/>
    </location>
</feature>
<evidence type="ECO:0000256" key="2">
    <source>
        <dbReference type="ARBA" id="ARBA00023157"/>
    </source>
</evidence>
<feature type="domain" description="Pectinesterase inhibitor" evidence="5">
    <location>
        <begin position="26"/>
        <end position="166"/>
    </location>
</feature>
<keyword evidence="7" id="KW-1185">Reference proteome</keyword>
<keyword evidence="2" id="KW-1015">Disulfide bond</keyword>
<dbReference type="InterPro" id="IPR034087">
    <property type="entry name" value="C/VIF1"/>
</dbReference>
<dbReference type="EMBL" id="CACTIH010001954">
    <property type="protein sequence ID" value="CAA2969860.1"/>
    <property type="molecule type" value="Genomic_DNA"/>
</dbReference>
<dbReference type="GO" id="GO:0004857">
    <property type="term" value="F:enzyme inhibitor activity"/>
    <property type="evidence" value="ECO:0007669"/>
    <property type="project" value="InterPro"/>
</dbReference>
<reference evidence="6 7" key="1">
    <citation type="submission" date="2019-12" db="EMBL/GenBank/DDBJ databases">
        <authorList>
            <person name="Alioto T."/>
            <person name="Alioto T."/>
            <person name="Gomez Garrido J."/>
        </authorList>
    </citation>
    <scope>NUCLEOTIDE SEQUENCE [LARGE SCALE GENOMIC DNA]</scope>
</reference>